<comment type="caution">
    <text evidence="3">The sequence shown here is derived from an EMBL/GenBank/DDBJ whole genome shotgun (WGS) entry which is preliminary data.</text>
</comment>
<feature type="region of interest" description="Disordered" evidence="1">
    <location>
        <begin position="1"/>
        <end position="20"/>
    </location>
</feature>
<accession>A0A1X2HYC3</accession>
<evidence type="ECO:0000256" key="1">
    <source>
        <dbReference type="SAM" id="MobiDB-lite"/>
    </source>
</evidence>
<evidence type="ECO:0000256" key="2">
    <source>
        <dbReference type="SAM" id="Phobius"/>
    </source>
</evidence>
<reference evidence="3 4" key="1">
    <citation type="submission" date="2016-07" db="EMBL/GenBank/DDBJ databases">
        <title>Pervasive Adenine N6-methylation of Active Genes in Fungi.</title>
        <authorList>
            <consortium name="DOE Joint Genome Institute"/>
            <person name="Mondo S.J."/>
            <person name="Dannebaum R.O."/>
            <person name="Kuo R.C."/>
            <person name="Labutti K."/>
            <person name="Haridas S."/>
            <person name="Kuo A."/>
            <person name="Salamov A."/>
            <person name="Ahrendt S.R."/>
            <person name="Lipzen A."/>
            <person name="Sullivan W."/>
            <person name="Andreopoulos W.B."/>
            <person name="Clum A."/>
            <person name="Lindquist E."/>
            <person name="Daum C."/>
            <person name="Ramamoorthy G.K."/>
            <person name="Gryganskyi A."/>
            <person name="Culley D."/>
            <person name="Magnuson J.K."/>
            <person name="James T.Y."/>
            <person name="O'Malley M.A."/>
            <person name="Stajich J.E."/>
            <person name="Spatafora J.W."/>
            <person name="Visel A."/>
            <person name="Grigoriev I.V."/>
        </authorList>
    </citation>
    <scope>NUCLEOTIDE SEQUENCE [LARGE SCALE GENOMIC DNA]</scope>
    <source>
        <strain evidence="3 4">NRRL 1336</strain>
    </source>
</reference>
<keyword evidence="2" id="KW-0812">Transmembrane</keyword>
<organism evidence="3 4">
    <name type="scientific">Absidia repens</name>
    <dbReference type="NCBI Taxonomy" id="90262"/>
    <lineage>
        <taxon>Eukaryota</taxon>
        <taxon>Fungi</taxon>
        <taxon>Fungi incertae sedis</taxon>
        <taxon>Mucoromycota</taxon>
        <taxon>Mucoromycotina</taxon>
        <taxon>Mucoromycetes</taxon>
        <taxon>Mucorales</taxon>
        <taxon>Cunninghamellaceae</taxon>
        <taxon>Absidia</taxon>
    </lineage>
</organism>
<keyword evidence="2" id="KW-1133">Transmembrane helix</keyword>
<proteinExistence type="predicted"/>
<name>A0A1X2HYC3_9FUNG</name>
<keyword evidence="2" id="KW-0472">Membrane</keyword>
<evidence type="ECO:0000313" key="4">
    <source>
        <dbReference type="Proteomes" id="UP000193560"/>
    </source>
</evidence>
<evidence type="ECO:0000313" key="3">
    <source>
        <dbReference type="EMBL" id="ORZ05255.1"/>
    </source>
</evidence>
<dbReference type="Proteomes" id="UP000193560">
    <property type="component" value="Unassembled WGS sequence"/>
</dbReference>
<feature type="transmembrane region" description="Helical" evidence="2">
    <location>
        <begin position="24"/>
        <end position="45"/>
    </location>
</feature>
<dbReference type="AlphaFoldDB" id="A0A1X2HYC3"/>
<keyword evidence="4" id="KW-1185">Reference proteome</keyword>
<dbReference type="EMBL" id="MCGE01000045">
    <property type="protein sequence ID" value="ORZ05255.1"/>
    <property type="molecule type" value="Genomic_DNA"/>
</dbReference>
<gene>
    <name evidence="3" type="ORF">BCR42DRAFT_428484</name>
</gene>
<sequence>MSSLCHQLTSTNGHLPPSNSDNTINLTMVLMAYTSTLNFGVVHALKHGCSH</sequence>
<protein>
    <submittedName>
        <fullName evidence="3">Uncharacterized protein</fullName>
    </submittedName>
</protein>